<dbReference type="InterPro" id="IPR043129">
    <property type="entry name" value="ATPase_NBD"/>
</dbReference>
<keyword evidence="4" id="KW-1185">Reference proteome</keyword>
<dbReference type="GeneID" id="87820692"/>
<evidence type="ECO:0000313" key="3">
    <source>
        <dbReference type="EMBL" id="KAK4142793.1"/>
    </source>
</evidence>
<feature type="region of interest" description="Disordered" evidence="2">
    <location>
        <begin position="444"/>
        <end position="473"/>
    </location>
</feature>
<feature type="compositionally biased region" description="Polar residues" evidence="2">
    <location>
        <begin position="289"/>
        <end position="303"/>
    </location>
</feature>
<comment type="caution">
    <text evidence="3">The sequence shown here is derived from an EMBL/GenBank/DDBJ whole genome shotgun (WGS) entry which is preliminary data.</text>
</comment>
<accession>A0AAN6ZLZ6</accession>
<name>A0AAN6ZLZ6_9PEZI</name>
<gene>
    <name evidence="3" type="ORF">C8A04DRAFT_38009</name>
</gene>
<feature type="region of interest" description="Disordered" evidence="2">
    <location>
        <begin position="1"/>
        <end position="54"/>
    </location>
</feature>
<feature type="compositionally biased region" description="Acidic residues" evidence="2">
    <location>
        <begin position="307"/>
        <end position="320"/>
    </location>
</feature>
<evidence type="ECO:0008006" key="5">
    <source>
        <dbReference type="Google" id="ProtNLM"/>
    </source>
</evidence>
<dbReference type="Gene3D" id="3.30.420.40">
    <property type="match status" value="2"/>
</dbReference>
<dbReference type="RefSeq" id="XP_062636164.1">
    <property type="nucleotide sequence ID" value="XM_062784079.1"/>
</dbReference>
<dbReference type="SUPFAM" id="SSF53067">
    <property type="entry name" value="Actin-like ATPase domain"/>
    <property type="match status" value="2"/>
</dbReference>
<reference evidence="3" key="1">
    <citation type="journal article" date="2023" name="Mol. Phylogenet. Evol.">
        <title>Genome-scale phylogeny and comparative genomics of the fungal order Sordariales.</title>
        <authorList>
            <person name="Hensen N."/>
            <person name="Bonometti L."/>
            <person name="Westerberg I."/>
            <person name="Brannstrom I.O."/>
            <person name="Guillou S."/>
            <person name="Cros-Aarteil S."/>
            <person name="Calhoun S."/>
            <person name="Haridas S."/>
            <person name="Kuo A."/>
            <person name="Mondo S."/>
            <person name="Pangilinan J."/>
            <person name="Riley R."/>
            <person name="LaButti K."/>
            <person name="Andreopoulos B."/>
            <person name="Lipzen A."/>
            <person name="Chen C."/>
            <person name="Yan M."/>
            <person name="Daum C."/>
            <person name="Ng V."/>
            <person name="Clum A."/>
            <person name="Steindorff A."/>
            <person name="Ohm R.A."/>
            <person name="Martin F."/>
            <person name="Silar P."/>
            <person name="Natvig D.O."/>
            <person name="Lalanne C."/>
            <person name="Gautier V."/>
            <person name="Ament-Velasquez S.L."/>
            <person name="Kruys A."/>
            <person name="Hutchinson M.I."/>
            <person name="Powell A.J."/>
            <person name="Barry K."/>
            <person name="Miller A.N."/>
            <person name="Grigoriev I.V."/>
            <person name="Debuchy R."/>
            <person name="Gladieux P."/>
            <person name="Hiltunen Thoren M."/>
            <person name="Johannesson H."/>
        </authorList>
    </citation>
    <scope>NUCLEOTIDE SEQUENCE</scope>
    <source>
        <strain evidence="3">CBS 141.50</strain>
    </source>
</reference>
<dbReference type="Pfam" id="PF00022">
    <property type="entry name" value="Actin"/>
    <property type="match status" value="1"/>
</dbReference>
<feature type="compositionally biased region" description="Basic residues" evidence="2">
    <location>
        <begin position="447"/>
        <end position="456"/>
    </location>
</feature>
<evidence type="ECO:0000256" key="1">
    <source>
        <dbReference type="RuleBase" id="RU000487"/>
    </source>
</evidence>
<dbReference type="Proteomes" id="UP001302676">
    <property type="component" value="Unassembled WGS sequence"/>
</dbReference>
<dbReference type="SMART" id="SM00268">
    <property type="entry name" value="ACTIN"/>
    <property type="match status" value="1"/>
</dbReference>
<dbReference type="EMBL" id="MU853593">
    <property type="protein sequence ID" value="KAK4142793.1"/>
    <property type="molecule type" value="Genomic_DNA"/>
</dbReference>
<proteinExistence type="inferred from homology"/>
<organism evidence="3 4">
    <name type="scientific">Dichotomopilus funicola</name>
    <dbReference type="NCBI Taxonomy" id="1934379"/>
    <lineage>
        <taxon>Eukaryota</taxon>
        <taxon>Fungi</taxon>
        <taxon>Dikarya</taxon>
        <taxon>Ascomycota</taxon>
        <taxon>Pezizomycotina</taxon>
        <taxon>Sordariomycetes</taxon>
        <taxon>Sordariomycetidae</taxon>
        <taxon>Sordariales</taxon>
        <taxon>Chaetomiaceae</taxon>
        <taxon>Dichotomopilus</taxon>
    </lineage>
</organism>
<feature type="compositionally biased region" description="Polar residues" evidence="2">
    <location>
        <begin position="30"/>
        <end position="39"/>
    </location>
</feature>
<dbReference type="InterPro" id="IPR004000">
    <property type="entry name" value="Actin"/>
</dbReference>
<dbReference type="PANTHER" id="PTHR11937">
    <property type="entry name" value="ACTIN"/>
    <property type="match status" value="1"/>
</dbReference>
<dbReference type="AlphaFoldDB" id="A0AAN6ZLZ6"/>
<evidence type="ECO:0000256" key="2">
    <source>
        <dbReference type="SAM" id="MobiDB-lite"/>
    </source>
</evidence>
<protein>
    <recommendedName>
        <fullName evidence="5">Actin-related protein 10</fullName>
    </recommendedName>
</protein>
<evidence type="ECO:0000313" key="4">
    <source>
        <dbReference type="Proteomes" id="UP001302676"/>
    </source>
</evidence>
<sequence length="584" mass="64013">MSTSSAPLPHRSVANIRSPSGSGRHHPSQHHQQQGTGPSTPHRPVPSSFGSPSGLRADEEIIIIELGTRKIQVGFSGDAAPRGCVWFGPDQQRRAGDFRDWQADYRFDWKAADAGGFWSRDHELWSYDVRGADLGLVGDKLEKALREAFTKYLLIDSRPRRMVWIIPSTLPVPLLSTALDSIFSRFQPPTISLLSSSLSLAVGAGVRSALVVDLGWNETTVTSVYEYREVSTRRSIRGGKMLVEQTHKLLAKHILESQEGSGDSGEHFVSFEECSDITARMVWCKPRQNLGSGQPTSDTLTTVKEQDEGENEDPVVDDEPGAGSTEPQRPGAIAIPLRSCSPPKLLELPFDSLSEPCESAFFDTQYSLSSFDDHELPVHLLIYHSLLQLPLDVRALCMSRIIFTGGCAGVLGLRARIFDEVSHLIQERGWDPVQGKAVHQFLTNPKLKQKRGRKSTSHSGHGGDEEHDDEEQDDVWHDAANTIPEVDMIEEQVKRGTDNRPRVQGQMRAVESLGTWGGASLATHLKAPAVAVIDRELWLLHGAAGASKAGEVDQKAQRQSLGPGGLMRVSVAGSSWTLGVWGTN</sequence>
<feature type="region of interest" description="Disordered" evidence="2">
    <location>
        <begin position="288"/>
        <end position="334"/>
    </location>
</feature>
<reference evidence="3" key="2">
    <citation type="submission" date="2023-05" db="EMBL/GenBank/DDBJ databases">
        <authorList>
            <consortium name="Lawrence Berkeley National Laboratory"/>
            <person name="Steindorff A."/>
            <person name="Hensen N."/>
            <person name="Bonometti L."/>
            <person name="Westerberg I."/>
            <person name="Brannstrom I.O."/>
            <person name="Guillou S."/>
            <person name="Cros-Aarteil S."/>
            <person name="Calhoun S."/>
            <person name="Haridas S."/>
            <person name="Kuo A."/>
            <person name="Mondo S."/>
            <person name="Pangilinan J."/>
            <person name="Riley R."/>
            <person name="Labutti K."/>
            <person name="Andreopoulos B."/>
            <person name="Lipzen A."/>
            <person name="Chen C."/>
            <person name="Yanf M."/>
            <person name="Daum C."/>
            <person name="Ng V."/>
            <person name="Clum A."/>
            <person name="Ohm R."/>
            <person name="Martin F."/>
            <person name="Silar P."/>
            <person name="Natvig D."/>
            <person name="Lalanne C."/>
            <person name="Gautier V."/>
            <person name="Ament-Velasquez S.L."/>
            <person name="Kruys A."/>
            <person name="Hutchinson M.I."/>
            <person name="Powell A.J."/>
            <person name="Barry K."/>
            <person name="Miller A.N."/>
            <person name="Grigoriev I.V."/>
            <person name="Debuchy R."/>
            <person name="Gladieux P."/>
            <person name="Thoren M.H."/>
            <person name="Johannesson H."/>
        </authorList>
    </citation>
    <scope>NUCLEOTIDE SEQUENCE</scope>
    <source>
        <strain evidence="3">CBS 141.50</strain>
    </source>
</reference>
<comment type="similarity">
    <text evidence="1">Belongs to the actin family.</text>
</comment>